<keyword evidence="5" id="KW-0968">Cytoplasmic vesicle</keyword>
<dbReference type="FunFam" id="2.60.40.10:FF:000199">
    <property type="entry name" value="next to BRCA1 gene 1 protein-like"/>
    <property type="match status" value="1"/>
</dbReference>
<feature type="compositionally biased region" description="Low complexity" evidence="7">
    <location>
        <begin position="1686"/>
        <end position="1697"/>
    </location>
</feature>
<sequence length="1758" mass="191150">MFTVKATYRNETRKFTFPDSALFPSYEELYHQLYRVFPIAHSIYLSRLLFSPNSPQHSQRVRILIGVEAHSAEEYDACIAPYRGRAWPNALLKFNVYDETPHKLPNASNGNRVSMLSTADSATVGASSMGASQDAGAVGWEPDHRSKSDDHRNDDRRRDDRRVFLERLRERTTSRSSAGSHQPSSPPQVCVSPPAPFVLPMPSPPFPGAQSSRPLPRRPSPSVDSSASATTARIGRPSLFDLLSQDVPCCSDAPPRMPETARPSIFELIKPDSVFCRPTGHYCSDTSVERASAHQPPAAPVAEHAQPELLNRPDANASASSPYVYPELPPYPSFSAQEHKLPVPPSPPPFCGTAQPARWPPFVVPPLPILYPECGINDMRGDHSGLRGTVTEEAIPTPAITPSPAPSVRFLGAQPADSTPQPPTQPPQPCSPARQSPMANSPGATGTPASETVEQPARGHCCSVLQGKAEVKALIEGFIGDLDETMKSAFGDEWIPARGRLSSGSRCGSRVVPACSRYTSPVPASSPIIVHIPSSPTSMSPNLSPRSRTYSLSPARFDPGPAPQVGNVVPRSPQWSSPPQVWPLPPQDPYPIPPPPPFLMAVPPSLGQFGPRTPLYTPPPVVPPPPPQWSRVVAPPPPPPPPPMPHVGSNNVVAYSTGPGALSWCTWQPEANFAPTPLRSSPSTTAPLPPPPLVGLHDSPVWKSVERDEDNSVHIGIVCDGCQQRSFKGVRYKCTDCIGLVHVNNLITSLTDVHPDFDLCSKCISSSQTSWQHPVQHSFIPIRNKTDLDQITHEFIRCDVCHIGSIIGIRFKCLECDDYDMCASCFTSPDRRREHPLAHHFFPINKSDGLAKFNNARTALSAAAQPPSSRLPLPQNATVHRAICDVCSRRIRGIRHKCLDCPDYDMCTECISKPGTREAHGVSHQFFEILRNDEVIVHTVLTGNDERTPAETAPASRSTAPPSNSREVVSASHCARCNLCDSLIYGDRYKCLNCPDFDTCSACFQITTEQHPRHGFVKISIPEQLILRDSMNASSVHNATCDSCNSVIVGDRYKCMHSACTDFDLCQSCEALPFPVHPPNHPLLKMKTPDTLVPITIRPQPITGTETSSPVINIRPIEPVLPSTVPREDSSNQDDDVIVPSRNYSPVPNIADSRINEDYRTDHAASIVSDIEENALSAGFSTHAATCSMEMTLGQLVAQRQKADQWSSSGLAPSDVSATTDLDQQASASTGQINEVNIPLTRQVLQQLPTSLKRPTWEAALDRWAVNDSTSSVPSDRNALSVEEQEDLEQLSFSQLFDRLRNATRRVPTEPPTIISIPALHEDEGAPVGSPEANAEERLVDIADGKKKERDDQAEESSSLCGLTTPSEPLASAEESTSLPRLSPVHQPEWRELWPELSSMFMHLLHPPTPSSGIATPNGAREGTMPGAMVVEEPLRSGVVQAQVTNEPENGGAVEASPLVSEPLLRRPGTPWDPEQVPLLVSFELCTRGASPILSRRNSVARYEMTRSPSPIPVSVPVSTESQPLFASFVSDGNIPDGQVFPPGAEFVKSWRMVNQGMRDWPEDTELVFVAGDRMAPHDNAPRKVKVGTVKANEEIEIVAGEMKAPDVPGKYVSYWRLSDGKGNQFGHSVWVDITVAEVTRTGSALSADHSLASSSVIMPQPVQDQPASPAAPRPQRSDTTGSEFTVSVTVPSRPSSDTGSFNSSISLVDVPASPVSDDDDAVYEHSRSVVVTNPADRVNRVQDVEYVMLYESSSEDD</sequence>
<organism evidence="9 10">
    <name type="scientific">Wolfiporia cocos (strain MD-104)</name>
    <name type="common">Brown rot fungus</name>
    <dbReference type="NCBI Taxonomy" id="742152"/>
    <lineage>
        <taxon>Eukaryota</taxon>
        <taxon>Fungi</taxon>
        <taxon>Dikarya</taxon>
        <taxon>Basidiomycota</taxon>
        <taxon>Agaricomycotina</taxon>
        <taxon>Agaricomycetes</taxon>
        <taxon>Polyporales</taxon>
        <taxon>Phaeolaceae</taxon>
        <taxon>Wolfiporia</taxon>
    </lineage>
</organism>
<feature type="compositionally biased region" description="Polar residues" evidence="7">
    <location>
        <begin position="955"/>
        <end position="965"/>
    </location>
</feature>
<feature type="domain" description="ZZ-type" evidence="8">
    <location>
        <begin position="714"/>
        <end position="787"/>
    </location>
</feature>
<evidence type="ECO:0000256" key="4">
    <source>
        <dbReference type="ARBA" id="ARBA00022833"/>
    </source>
</evidence>
<dbReference type="PANTHER" id="PTHR20930">
    <property type="entry name" value="OVARIAN CARCINOMA ANTIGEN CA125-RELATED"/>
    <property type="match status" value="1"/>
</dbReference>
<evidence type="ECO:0000256" key="1">
    <source>
        <dbReference type="ARBA" id="ARBA00004419"/>
    </source>
</evidence>
<feature type="compositionally biased region" description="Polar residues" evidence="7">
    <location>
        <begin position="1356"/>
        <end position="1367"/>
    </location>
</feature>
<feature type="region of interest" description="Disordered" evidence="7">
    <location>
        <begin position="1312"/>
        <end position="1385"/>
    </location>
</feature>
<feature type="region of interest" description="Disordered" evidence="7">
    <location>
        <begin position="1661"/>
        <end position="1721"/>
    </location>
</feature>
<dbReference type="PROSITE" id="PS50135">
    <property type="entry name" value="ZF_ZZ_2"/>
    <property type="match status" value="5"/>
</dbReference>
<dbReference type="InterPro" id="IPR000433">
    <property type="entry name" value="Znf_ZZ"/>
</dbReference>
<dbReference type="CDD" id="cd14947">
    <property type="entry name" value="NBR1_like"/>
    <property type="match status" value="1"/>
</dbReference>
<keyword evidence="4" id="KW-0862">Zinc</keyword>
<keyword evidence="3 6" id="KW-0863">Zinc-finger</keyword>
<feature type="compositionally biased region" description="Basic and acidic residues" evidence="7">
    <location>
        <begin position="141"/>
        <end position="173"/>
    </location>
</feature>
<dbReference type="CDD" id="cd02249">
    <property type="entry name" value="ZZ"/>
    <property type="match status" value="1"/>
</dbReference>
<dbReference type="InterPro" id="IPR032350">
    <property type="entry name" value="Nbr1_FW"/>
</dbReference>
<feature type="domain" description="ZZ-type" evidence="8">
    <location>
        <begin position="972"/>
        <end position="1024"/>
    </location>
</feature>
<accession>A0A2H3IWP8</accession>
<dbReference type="Gene3D" id="3.30.60.90">
    <property type="match status" value="5"/>
</dbReference>
<dbReference type="SUPFAM" id="SSF57850">
    <property type="entry name" value="RING/U-box"/>
    <property type="match status" value="5"/>
</dbReference>
<evidence type="ECO:0000256" key="2">
    <source>
        <dbReference type="ARBA" id="ARBA00022723"/>
    </source>
</evidence>
<evidence type="ECO:0000256" key="7">
    <source>
        <dbReference type="SAM" id="MobiDB-lite"/>
    </source>
</evidence>
<feature type="compositionally biased region" description="Pro residues" evidence="7">
    <location>
        <begin position="193"/>
        <end position="207"/>
    </location>
</feature>
<feature type="compositionally biased region" description="Polar residues" evidence="7">
    <location>
        <begin position="1698"/>
        <end position="1707"/>
    </location>
</feature>
<keyword evidence="2" id="KW-0479">Metal-binding</keyword>
<evidence type="ECO:0000313" key="10">
    <source>
        <dbReference type="Proteomes" id="UP000218811"/>
    </source>
</evidence>
<dbReference type="SMART" id="SM00291">
    <property type="entry name" value="ZnF_ZZ"/>
    <property type="match status" value="5"/>
</dbReference>
<dbReference type="GO" id="GO:0008270">
    <property type="term" value="F:zinc ion binding"/>
    <property type="evidence" value="ECO:0007669"/>
    <property type="project" value="UniProtKB-KW"/>
</dbReference>
<feature type="compositionally biased region" description="Pro residues" evidence="7">
    <location>
        <begin position="420"/>
        <end position="430"/>
    </location>
</feature>
<evidence type="ECO:0000256" key="6">
    <source>
        <dbReference type="PROSITE-ProRule" id="PRU00228"/>
    </source>
</evidence>
<dbReference type="Gene3D" id="2.60.40.10">
    <property type="entry name" value="Immunoglobulins"/>
    <property type="match status" value="1"/>
</dbReference>
<dbReference type="STRING" id="742152.A0A2H3IWP8"/>
<dbReference type="InterPro" id="IPR043145">
    <property type="entry name" value="Znf_ZZ_sf"/>
</dbReference>
<dbReference type="PROSITE" id="PS01357">
    <property type="entry name" value="ZF_ZZ_1"/>
    <property type="match status" value="2"/>
</dbReference>
<evidence type="ECO:0000259" key="8">
    <source>
        <dbReference type="PROSITE" id="PS50135"/>
    </source>
</evidence>
<feature type="region of interest" description="Disordered" evidence="7">
    <location>
        <begin position="943"/>
        <end position="965"/>
    </location>
</feature>
<feature type="region of interest" description="Disordered" evidence="7">
    <location>
        <begin position="126"/>
        <end position="234"/>
    </location>
</feature>
<keyword evidence="10" id="KW-1185">Reference proteome</keyword>
<evidence type="ECO:0000256" key="5">
    <source>
        <dbReference type="ARBA" id="ARBA00023329"/>
    </source>
</evidence>
<feature type="domain" description="ZZ-type" evidence="8">
    <location>
        <begin position="793"/>
        <end position="849"/>
    </location>
</feature>
<feature type="compositionally biased region" description="Low complexity" evidence="7">
    <location>
        <begin position="209"/>
        <end position="233"/>
    </location>
</feature>
<evidence type="ECO:0000256" key="3">
    <source>
        <dbReference type="ARBA" id="ARBA00022771"/>
    </source>
</evidence>
<proteinExistence type="predicted"/>
<name>A0A2H3IWP8_WOLCO</name>
<dbReference type="CDD" id="cd02340">
    <property type="entry name" value="ZZ_NBR1_like"/>
    <property type="match status" value="2"/>
</dbReference>
<feature type="compositionally biased region" description="Low complexity" evidence="7">
    <location>
        <begin position="1664"/>
        <end position="1679"/>
    </location>
</feature>
<dbReference type="GO" id="GO:0005776">
    <property type="term" value="C:autophagosome"/>
    <property type="evidence" value="ECO:0007669"/>
    <property type="project" value="UniProtKB-SubCell"/>
</dbReference>
<dbReference type="Pfam" id="PF16158">
    <property type="entry name" value="N_BRCA1_IG"/>
    <property type="match status" value="1"/>
</dbReference>
<dbReference type="Pfam" id="PF00569">
    <property type="entry name" value="ZZ"/>
    <property type="match status" value="4"/>
</dbReference>
<evidence type="ECO:0000313" key="9">
    <source>
        <dbReference type="EMBL" id="PCH34161.1"/>
    </source>
</evidence>
<feature type="region of interest" description="Disordered" evidence="7">
    <location>
        <begin position="396"/>
        <end position="455"/>
    </location>
</feature>
<dbReference type="PANTHER" id="PTHR20930:SF0">
    <property type="entry name" value="PROTEIN ILRUN"/>
    <property type="match status" value="1"/>
</dbReference>
<reference evidence="9 10" key="1">
    <citation type="journal article" date="2012" name="Science">
        <title>The Paleozoic origin of enzymatic lignin decomposition reconstructed from 31 fungal genomes.</title>
        <authorList>
            <person name="Floudas D."/>
            <person name="Binder M."/>
            <person name="Riley R."/>
            <person name="Barry K."/>
            <person name="Blanchette R.A."/>
            <person name="Henrissat B."/>
            <person name="Martinez A.T."/>
            <person name="Otillar R."/>
            <person name="Spatafora J.W."/>
            <person name="Yadav J.S."/>
            <person name="Aerts A."/>
            <person name="Benoit I."/>
            <person name="Boyd A."/>
            <person name="Carlson A."/>
            <person name="Copeland A."/>
            <person name="Coutinho P.M."/>
            <person name="de Vries R.P."/>
            <person name="Ferreira P."/>
            <person name="Findley K."/>
            <person name="Foster B."/>
            <person name="Gaskell J."/>
            <person name="Glotzer D."/>
            <person name="Gorecki P."/>
            <person name="Heitman J."/>
            <person name="Hesse C."/>
            <person name="Hori C."/>
            <person name="Igarashi K."/>
            <person name="Jurgens J.A."/>
            <person name="Kallen N."/>
            <person name="Kersten P."/>
            <person name="Kohler A."/>
            <person name="Kuees U."/>
            <person name="Kumar T.K.A."/>
            <person name="Kuo A."/>
            <person name="LaButti K."/>
            <person name="Larrondo L.F."/>
            <person name="Lindquist E."/>
            <person name="Ling A."/>
            <person name="Lombard V."/>
            <person name="Lucas S."/>
            <person name="Lundell T."/>
            <person name="Martin R."/>
            <person name="McLaughlin D.J."/>
            <person name="Morgenstern I."/>
            <person name="Morin E."/>
            <person name="Murat C."/>
            <person name="Nagy L.G."/>
            <person name="Nolan M."/>
            <person name="Ohm R.A."/>
            <person name="Patyshakuliyeva A."/>
            <person name="Rokas A."/>
            <person name="Ruiz-Duenas F.J."/>
            <person name="Sabat G."/>
            <person name="Salamov A."/>
            <person name="Samejima M."/>
            <person name="Schmutz J."/>
            <person name="Slot J.C."/>
            <person name="St John F."/>
            <person name="Stenlid J."/>
            <person name="Sun H."/>
            <person name="Sun S."/>
            <person name="Syed K."/>
            <person name="Tsang A."/>
            <person name="Wiebenga A."/>
            <person name="Young D."/>
            <person name="Pisabarro A."/>
            <person name="Eastwood D.C."/>
            <person name="Martin F."/>
            <person name="Cullen D."/>
            <person name="Grigoriev I.V."/>
            <person name="Hibbett D.S."/>
        </authorList>
    </citation>
    <scope>NUCLEOTIDE SEQUENCE [LARGE SCALE GENOMIC DNA]</scope>
    <source>
        <strain evidence="9 10">MD-104</strain>
    </source>
</reference>
<feature type="domain" description="ZZ-type" evidence="8">
    <location>
        <begin position="1036"/>
        <end position="1091"/>
    </location>
</feature>
<dbReference type="InterPro" id="IPR013783">
    <property type="entry name" value="Ig-like_fold"/>
</dbReference>
<dbReference type="EMBL" id="KB467831">
    <property type="protein sequence ID" value="PCH34161.1"/>
    <property type="molecule type" value="Genomic_DNA"/>
</dbReference>
<comment type="subcellular location">
    <subcellularLocation>
        <location evidence="1">Cytoplasmic vesicle</location>
        <location evidence="1">Autophagosome</location>
    </subcellularLocation>
</comment>
<feature type="compositionally biased region" description="Basic and acidic residues" evidence="7">
    <location>
        <begin position="1335"/>
        <end position="1351"/>
    </location>
</feature>
<feature type="compositionally biased region" description="Polar residues" evidence="7">
    <location>
        <begin position="433"/>
        <end position="453"/>
    </location>
</feature>
<feature type="compositionally biased region" description="Low complexity" evidence="7">
    <location>
        <begin position="174"/>
        <end position="192"/>
    </location>
</feature>
<feature type="domain" description="ZZ-type" evidence="8">
    <location>
        <begin position="879"/>
        <end position="934"/>
    </location>
</feature>
<dbReference type="OrthoDB" id="661148at2759"/>
<gene>
    <name evidence="9" type="ORF">WOLCODRAFT_160653</name>
</gene>
<feature type="region of interest" description="Disordered" evidence="7">
    <location>
        <begin position="1121"/>
        <end position="1145"/>
    </location>
</feature>
<dbReference type="OMA" id="CEAHPIP"/>
<dbReference type="CDD" id="cd02338">
    <property type="entry name" value="ZZ_PCMF_like"/>
    <property type="match status" value="1"/>
</dbReference>
<dbReference type="GO" id="GO:0031410">
    <property type="term" value="C:cytoplasmic vesicle"/>
    <property type="evidence" value="ECO:0007669"/>
    <property type="project" value="UniProtKB-KW"/>
</dbReference>
<dbReference type="Proteomes" id="UP000218811">
    <property type="component" value="Unassembled WGS sequence"/>
</dbReference>
<protein>
    <recommendedName>
        <fullName evidence="8">ZZ-type domain-containing protein</fullName>
    </recommendedName>
</protein>